<reference evidence="2" key="2">
    <citation type="submission" date="2014-07" db="EMBL/GenBank/DDBJ databases">
        <authorList>
            <person name="Hull J."/>
        </authorList>
    </citation>
    <scope>NUCLEOTIDE SEQUENCE</scope>
</reference>
<protein>
    <submittedName>
        <fullName evidence="2">Uncharacterized protein</fullName>
    </submittedName>
</protein>
<accession>A0A0A9Z448</accession>
<proteinExistence type="predicted"/>
<feature type="compositionally biased region" description="Basic and acidic residues" evidence="1">
    <location>
        <begin position="455"/>
        <end position="469"/>
    </location>
</feature>
<name>A0A0A9Z448_LYGHE</name>
<feature type="region of interest" description="Disordered" evidence="1">
    <location>
        <begin position="441"/>
        <end position="493"/>
    </location>
</feature>
<dbReference type="AlphaFoldDB" id="A0A0A9Z448"/>
<evidence type="ECO:0000256" key="1">
    <source>
        <dbReference type="SAM" id="MobiDB-lite"/>
    </source>
</evidence>
<feature type="non-terminal residue" evidence="2">
    <location>
        <position position="1"/>
    </location>
</feature>
<sequence>EDIGEIQDTETRDEDNFFEIVHTRRAVYSGYRCVEVTTESVLEETCCGIVEEFSDSEDKSSRLSVTRGVSIVSVSEEEEINSPVQVNIHNSKQRFVIRAVDDDIQDDLDSQSVSHTVRDSKFSVQEYTEPTETHYTVTRRKPTLAAVGEASDECTVVIQEEVVSEDSAPIIIESIQSSSSTSSDFHQAEIKMEKTVVTDKSEWHSQEREEELITRSAIYNNRIGSPDYEMMATSATEATKGQVEDDSSDVSIRSRKVDVSGDTGVESVKLTSEKAKNAAIENELTHISSCKGGYDETVEKDATREKSFEVGCRDDTGNSTAVFTEVGISKNDSNVASIEKNDGNNDCTTAQTTKKLNDGSVFIEDDSHIVSPVKNYQDPSEIKSKNTVITTEFPVANPLQPTHDRGDKILSSSSVSGDIDGITPGSSDLHMTNAHETPVSAEPLNGNCYLGDGGEQEHLPEPVTDDSKAKRTPSSEMEECKSEIHENDTPNTCVIAKFPESKKTSSFINSEIHTIEPSNDNTDSQSPPLLGSDSNVAPQLK</sequence>
<organism evidence="2">
    <name type="scientific">Lygus hesperus</name>
    <name type="common">Western plant bug</name>
    <dbReference type="NCBI Taxonomy" id="30085"/>
    <lineage>
        <taxon>Eukaryota</taxon>
        <taxon>Metazoa</taxon>
        <taxon>Ecdysozoa</taxon>
        <taxon>Arthropoda</taxon>
        <taxon>Hexapoda</taxon>
        <taxon>Insecta</taxon>
        <taxon>Pterygota</taxon>
        <taxon>Neoptera</taxon>
        <taxon>Paraneoptera</taxon>
        <taxon>Hemiptera</taxon>
        <taxon>Heteroptera</taxon>
        <taxon>Panheteroptera</taxon>
        <taxon>Cimicomorpha</taxon>
        <taxon>Miridae</taxon>
        <taxon>Mirini</taxon>
        <taxon>Lygus</taxon>
    </lineage>
</organism>
<evidence type="ECO:0000313" key="2">
    <source>
        <dbReference type="EMBL" id="JAG38631.1"/>
    </source>
</evidence>
<feature type="region of interest" description="Disordered" evidence="1">
    <location>
        <begin position="508"/>
        <end position="541"/>
    </location>
</feature>
<dbReference type="EMBL" id="GBHO01004973">
    <property type="protein sequence ID" value="JAG38631.1"/>
    <property type="molecule type" value="Transcribed_RNA"/>
</dbReference>
<gene>
    <name evidence="2" type="ORF">CM83_23956</name>
</gene>
<reference evidence="2" key="1">
    <citation type="journal article" date="2014" name="PLoS ONE">
        <title>Transcriptome-Based Identification of ABC Transporters in the Western Tarnished Plant Bug Lygus hesperus.</title>
        <authorList>
            <person name="Hull J.J."/>
            <person name="Chaney K."/>
            <person name="Geib S.M."/>
            <person name="Fabrick J.A."/>
            <person name="Brent C.S."/>
            <person name="Walsh D."/>
            <person name="Lavine L.C."/>
        </authorList>
    </citation>
    <scope>NUCLEOTIDE SEQUENCE</scope>
</reference>
<feature type="compositionally biased region" description="Basic and acidic residues" evidence="1">
    <location>
        <begin position="478"/>
        <end position="488"/>
    </location>
</feature>
<feature type="non-terminal residue" evidence="2">
    <location>
        <position position="541"/>
    </location>
</feature>